<comment type="subcellular location">
    <subcellularLocation>
        <location evidence="1">Cell membrane</location>
        <topology evidence="1">Multi-pass membrane protein</topology>
    </subcellularLocation>
</comment>
<keyword evidence="4 7" id="KW-0812">Transmembrane</keyword>
<proteinExistence type="inferred from homology"/>
<keyword evidence="3" id="KW-1003">Cell membrane</keyword>
<dbReference type="GO" id="GO:0005886">
    <property type="term" value="C:plasma membrane"/>
    <property type="evidence" value="ECO:0007669"/>
    <property type="project" value="UniProtKB-SubCell"/>
</dbReference>
<comment type="caution">
    <text evidence="8">The sequence shown here is derived from an EMBL/GenBank/DDBJ whole genome shotgun (WGS) entry which is preliminary data.</text>
</comment>
<evidence type="ECO:0000256" key="5">
    <source>
        <dbReference type="ARBA" id="ARBA00022989"/>
    </source>
</evidence>
<evidence type="ECO:0000313" key="8">
    <source>
        <dbReference type="EMBL" id="MBB5014385.1"/>
    </source>
</evidence>
<evidence type="ECO:0000256" key="1">
    <source>
        <dbReference type="ARBA" id="ARBA00004651"/>
    </source>
</evidence>
<accession>A0A7W7V869</accession>
<sequence length="106" mass="10996">MEPVALVYLIAAAALTGLGVYGVLVAGHLLRKLLALNLLGGAVFLLLVSQGRRVTELLDPVPQAMVLTGIVVTVSATAFALALLLALYRRSGHADLDMDDEEGDGG</sequence>
<keyword evidence="9" id="KW-1185">Reference proteome</keyword>
<evidence type="ECO:0000256" key="4">
    <source>
        <dbReference type="ARBA" id="ARBA00022692"/>
    </source>
</evidence>
<dbReference type="PANTHER" id="PTHR34583:SF2">
    <property type="entry name" value="ANTIPORTER SUBUNIT MNHC2-RELATED"/>
    <property type="match status" value="1"/>
</dbReference>
<keyword evidence="5 7" id="KW-1133">Transmembrane helix</keyword>
<evidence type="ECO:0000256" key="3">
    <source>
        <dbReference type="ARBA" id="ARBA00022475"/>
    </source>
</evidence>
<dbReference type="RefSeq" id="WP_183946971.1">
    <property type="nucleotide sequence ID" value="NZ_JACHHX010000001.1"/>
</dbReference>
<dbReference type="AlphaFoldDB" id="A0A7W7V869"/>
<dbReference type="EMBL" id="JACHHX010000001">
    <property type="protein sequence ID" value="MBB5014385.1"/>
    <property type="molecule type" value="Genomic_DNA"/>
</dbReference>
<evidence type="ECO:0000256" key="6">
    <source>
        <dbReference type="ARBA" id="ARBA00023136"/>
    </source>
</evidence>
<evidence type="ECO:0000256" key="2">
    <source>
        <dbReference type="ARBA" id="ARBA00010388"/>
    </source>
</evidence>
<dbReference type="InterPro" id="IPR050601">
    <property type="entry name" value="CPA3_antiporter_subunitC"/>
</dbReference>
<feature type="transmembrane region" description="Helical" evidence="7">
    <location>
        <begin position="6"/>
        <end position="26"/>
    </location>
</feature>
<evidence type="ECO:0000313" key="9">
    <source>
        <dbReference type="Proteomes" id="UP000519004"/>
    </source>
</evidence>
<dbReference type="Proteomes" id="UP000519004">
    <property type="component" value="Unassembled WGS sequence"/>
</dbReference>
<dbReference type="InterPro" id="IPR039428">
    <property type="entry name" value="NUOK/Mnh_C1-like"/>
</dbReference>
<dbReference type="Pfam" id="PF00420">
    <property type="entry name" value="Oxidored_q2"/>
    <property type="match status" value="1"/>
</dbReference>
<dbReference type="PANTHER" id="PTHR34583">
    <property type="entry name" value="ANTIPORTER SUBUNIT MNHC2-RELATED"/>
    <property type="match status" value="1"/>
</dbReference>
<protein>
    <submittedName>
        <fullName evidence="8">Multicomponent Na+:H+ antiporter subunit C</fullName>
    </submittedName>
</protein>
<keyword evidence="6 7" id="KW-0472">Membrane</keyword>
<evidence type="ECO:0000256" key="7">
    <source>
        <dbReference type="SAM" id="Phobius"/>
    </source>
</evidence>
<gene>
    <name evidence="8" type="ORF">HNQ58_000256</name>
</gene>
<organism evidence="8 9">
    <name type="scientific">Rehaibacterium terrae</name>
    <dbReference type="NCBI Taxonomy" id="1341696"/>
    <lineage>
        <taxon>Bacteria</taxon>
        <taxon>Pseudomonadati</taxon>
        <taxon>Pseudomonadota</taxon>
        <taxon>Gammaproteobacteria</taxon>
        <taxon>Lysobacterales</taxon>
        <taxon>Lysobacteraceae</taxon>
        <taxon>Rehaibacterium</taxon>
    </lineage>
</organism>
<dbReference type="Gene3D" id="1.10.287.3510">
    <property type="match status" value="1"/>
</dbReference>
<reference evidence="8 9" key="1">
    <citation type="submission" date="2020-08" db="EMBL/GenBank/DDBJ databases">
        <title>Genomic Encyclopedia of Type Strains, Phase IV (KMG-IV): sequencing the most valuable type-strain genomes for metagenomic binning, comparative biology and taxonomic classification.</title>
        <authorList>
            <person name="Goeker M."/>
        </authorList>
    </citation>
    <scope>NUCLEOTIDE SEQUENCE [LARGE SCALE GENOMIC DNA]</scope>
    <source>
        <strain evidence="8 9">DSM 25897</strain>
    </source>
</reference>
<name>A0A7W7V869_9GAMM</name>
<feature type="transmembrane region" description="Helical" evidence="7">
    <location>
        <begin position="64"/>
        <end position="88"/>
    </location>
</feature>
<feature type="transmembrane region" description="Helical" evidence="7">
    <location>
        <begin position="33"/>
        <end position="52"/>
    </location>
</feature>
<comment type="similarity">
    <text evidence="2">Belongs to the CPA3 antiporters (TC 2.A.63) subunit C family.</text>
</comment>